<evidence type="ECO:0000256" key="2">
    <source>
        <dbReference type="SAM" id="Coils"/>
    </source>
</evidence>
<organism evidence="5 6">
    <name type="scientific">Candidatus Geothrix skivensis</name>
    <dbReference type="NCBI Taxonomy" id="2954439"/>
    <lineage>
        <taxon>Bacteria</taxon>
        <taxon>Pseudomonadati</taxon>
        <taxon>Acidobacteriota</taxon>
        <taxon>Holophagae</taxon>
        <taxon>Holophagales</taxon>
        <taxon>Holophagaceae</taxon>
        <taxon>Geothrix</taxon>
    </lineage>
</organism>
<reference evidence="5" key="1">
    <citation type="submission" date="2020-10" db="EMBL/GenBank/DDBJ databases">
        <title>Connecting structure to function with the recovery of over 1000 high-quality activated sludge metagenome-assembled genomes encoding full-length rRNA genes using long-read sequencing.</title>
        <authorList>
            <person name="Singleton C.M."/>
            <person name="Petriglieri F."/>
            <person name="Kristensen J.M."/>
            <person name="Kirkegaard R.H."/>
            <person name="Michaelsen T.Y."/>
            <person name="Andersen M.H."/>
            <person name="Karst S.M."/>
            <person name="Dueholm M.S."/>
            <person name="Nielsen P.H."/>
            <person name="Albertsen M."/>
        </authorList>
    </citation>
    <scope>NUCLEOTIDE SEQUENCE</scope>
    <source>
        <strain evidence="5">Skiv_18-Q3-R9-52_MAXAC.067</strain>
    </source>
</reference>
<dbReference type="Gene3D" id="2.60.200.20">
    <property type="match status" value="1"/>
</dbReference>
<feature type="domain" description="FHA" evidence="4">
    <location>
        <begin position="23"/>
        <end position="75"/>
    </location>
</feature>
<dbReference type="InterPro" id="IPR023346">
    <property type="entry name" value="Lysozyme-like_dom_sf"/>
</dbReference>
<dbReference type="PROSITE" id="PS50006">
    <property type="entry name" value="FHA_DOMAIN"/>
    <property type="match status" value="1"/>
</dbReference>
<name>A0A9D7SJY2_9BACT</name>
<dbReference type="AlphaFoldDB" id="A0A9D7SJY2"/>
<dbReference type="InterPro" id="IPR008984">
    <property type="entry name" value="SMAD_FHA_dom_sf"/>
</dbReference>
<sequence length="505" mass="55453">MVQLTFLSGAQAGRQLRLDQPVIRFGRSEDCDIQLDDPQDLMVSNHHAELVLEDGALVVIDTGSTNGTWVNGLKVVKQRLQPGDVLSLGGEQGVALKVEALDSPSPPRATKPDVHQATLAVASPLPPATVGKIPPILVPRVHATAALVAGEAALQVASERARAGGPNSGLTMDIMAAAMVKVQQSTRLHASRKWLRVVAAVGVAGLLVAGVMGAVIWKQHREINRLVSMKGALDREIEQVHRAMERETDDGRLAELEQRLAQLSGTAQTTLVQVAQQDRARAEALQNQGDELELAIKRILAKFDAKTYAIPPLFKETLRREVDLLARAGNLKYVYGRRNRHWPLITEAFGKLGLPEEMAYIAWAETQFDAEKVSPAGARGMWQMTAGTAVELGLRVDDQVDERLDVDKQTRAAARKLANLLSVFGSDSFMLAMASYNSGEFGVRRVLVQVAQEKDGFRREKRDFWHLYRMRKLPQETMDYVPRVLAAAVICGEPKRYGLEPPEAK</sequence>
<dbReference type="EMBL" id="JADKIO010000012">
    <property type="protein sequence ID" value="MBK9797817.1"/>
    <property type="molecule type" value="Genomic_DNA"/>
</dbReference>
<dbReference type="Proteomes" id="UP000886657">
    <property type="component" value="Unassembled WGS sequence"/>
</dbReference>
<comment type="similarity">
    <text evidence="1">Belongs to the transglycosylase Slt family.</text>
</comment>
<dbReference type="InterPro" id="IPR008258">
    <property type="entry name" value="Transglycosylase_SLT_dom_1"/>
</dbReference>
<dbReference type="InterPro" id="IPR000253">
    <property type="entry name" value="FHA_dom"/>
</dbReference>
<dbReference type="CDD" id="cd00060">
    <property type="entry name" value="FHA"/>
    <property type="match status" value="1"/>
</dbReference>
<comment type="caution">
    <text evidence="5">The sequence shown here is derived from an EMBL/GenBank/DDBJ whole genome shotgun (WGS) entry which is preliminary data.</text>
</comment>
<accession>A0A9D7SJY2</accession>
<evidence type="ECO:0000259" key="4">
    <source>
        <dbReference type="PROSITE" id="PS50006"/>
    </source>
</evidence>
<dbReference type="Pfam" id="PF00498">
    <property type="entry name" value="FHA"/>
    <property type="match status" value="1"/>
</dbReference>
<gene>
    <name evidence="5" type="ORF">IPP58_15320</name>
</gene>
<proteinExistence type="inferred from homology"/>
<keyword evidence="3" id="KW-0472">Membrane</keyword>
<evidence type="ECO:0000313" key="6">
    <source>
        <dbReference type="Proteomes" id="UP000886657"/>
    </source>
</evidence>
<dbReference type="PANTHER" id="PTHR37423:SF2">
    <property type="entry name" value="MEMBRANE-BOUND LYTIC MUREIN TRANSGLYCOSYLASE C"/>
    <property type="match status" value="1"/>
</dbReference>
<dbReference type="CDD" id="cd16894">
    <property type="entry name" value="MltD-like"/>
    <property type="match status" value="1"/>
</dbReference>
<feature type="coiled-coil region" evidence="2">
    <location>
        <begin position="253"/>
        <end position="302"/>
    </location>
</feature>
<dbReference type="Gene3D" id="1.10.530.10">
    <property type="match status" value="1"/>
</dbReference>
<keyword evidence="2" id="KW-0175">Coiled coil</keyword>
<protein>
    <submittedName>
        <fullName evidence="5">FHA domain-containing protein</fullName>
    </submittedName>
</protein>
<dbReference type="SUPFAM" id="SSF53955">
    <property type="entry name" value="Lysozyme-like"/>
    <property type="match status" value="1"/>
</dbReference>
<dbReference type="SMART" id="SM00240">
    <property type="entry name" value="FHA"/>
    <property type="match status" value="1"/>
</dbReference>
<evidence type="ECO:0000256" key="3">
    <source>
        <dbReference type="SAM" id="Phobius"/>
    </source>
</evidence>
<keyword evidence="3" id="KW-0812">Transmembrane</keyword>
<dbReference type="SUPFAM" id="SSF49879">
    <property type="entry name" value="SMAD/FHA domain"/>
    <property type="match status" value="1"/>
</dbReference>
<evidence type="ECO:0000313" key="5">
    <source>
        <dbReference type="EMBL" id="MBK9797817.1"/>
    </source>
</evidence>
<evidence type="ECO:0000256" key="1">
    <source>
        <dbReference type="ARBA" id="ARBA00007734"/>
    </source>
</evidence>
<keyword evidence="3" id="KW-1133">Transmembrane helix</keyword>
<dbReference type="Pfam" id="PF01464">
    <property type="entry name" value="SLT"/>
    <property type="match status" value="1"/>
</dbReference>
<dbReference type="PANTHER" id="PTHR37423">
    <property type="entry name" value="SOLUBLE LYTIC MUREIN TRANSGLYCOSYLASE-RELATED"/>
    <property type="match status" value="1"/>
</dbReference>
<feature type="transmembrane region" description="Helical" evidence="3">
    <location>
        <begin position="194"/>
        <end position="217"/>
    </location>
</feature>